<dbReference type="HOGENOM" id="CLU_2359549_0_0_1"/>
<evidence type="ECO:0000313" key="2">
    <source>
        <dbReference type="Proteomes" id="UP000019473"/>
    </source>
</evidence>
<evidence type="ECO:0000313" key="1">
    <source>
        <dbReference type="EMBL" id="EXJ56693.1"/>
    </source>
</evidence>
<gene>
    <name evidence="1" type="ORF">A1O7_07037</name>
</gene>
<dbReference type="EMBL" id="AMGW01000005">
    <property type="protein sequence ID" value="EXJ56693.1"/>
    <property type="molecule type" value="Genomic_DNA"/>
</dbReference>
<dbReference type="AlphaFoldDB" id="W9VMD8"/>
<keyword evidence="2" id="KW-1185">Reference proteome</keyword>
<comment type="caution">
    <text evidence="1">The sequence shown here is derived from an EMBL/GenBank/DDBJ whole genome shotgun (WGS) entry which is preliminary data.</text>
</comment>
<accession>W9VMD8</accession>
<sequence>MHCPRRSLDLSQLLRRCSILHSLDDSGHFVQLDWTMGSRRNKVMPFISEEVFRWQASPKGVFLDGLQTAQSHVGVHGRQFSLFYRFGSHCLLSAHG</sequence>
<proteinExistence type="predicted"/>
<name>W9VMD8_9EURO</name>
<reference evidence="1 2" key="1">
    <citation type="submission" date="2013-03" db="EMBL/GenBank/DDBJ databases">
        <title>The Genome Sequence of Cladophialophora yegresii CBS 114405.</title>
        <authorList>
            <consortium name="The Broad Institute Genomics Platform"/>
            <person name="Cuomo C."/>
            <person name="de Hoog S."/>
            <person name="Gorbushina A."/>
            <person name="Walker B."/>
            <person name="Young S.K."/>
            <person name="Zeng Q."/>
            <person name="Gargeya S."/>
            <person name="Fitzgerald M."/>
            <person name="Haas B."/>
            <person name="Abouelleil A."/>
            <person name="Allen A.W."/>
            <person name="Alvarado L."/>
            <person name="Arachchi H.M."/>
            <person name="Berlin A.M."/>
            <person name="Chapman S.B."/>
            <person name="Gainer-Dewar J."/>
            <person name="Goldberg J."/>
            <person name="Griggs A."/>
            <person name="Gujja S."/>
            <person name="Hansen M."/>
            <person name="Howarth C."/>
            <person name="Imamovic A."/>
            <person name="Ireland A."/>
            <person name="Larimer J."/>
            <person name="McCowan C."/>
            <person name="Murphy C."/>
            <person name="Pearson M."/>
            <person name="Poon T.W."/>
            <person name="Priest M."/>
            <person name="Roberts A."/>
            <person name="Saif S."/>
            <person name="Shea T."/>
            <person name="Sisk P."/>
            <person name="Sykes S."/>
            <person name="Wortman J."/>
            <person name="Nusbaum C."/>
            <person name="Birren B."/>
        </authorList>
    </citation>
    <scope>NUCLEOTIDE SEQUENCE [LARGE SCALE GENOMIC DNA]</scope>
    <source>
        <strain evidence="1 2">CBS 114405</strain>
    </source>
</reference>
<dbReference type="RefSeq" id="XP_007759227.1">
    <property type="nucleotide sequence ID" value="XM_007761037.1"/>
</dbReference>
<dbReference type="Proteomes" id="UP000019473">
    <property type="component" value="Unassembled WGS sequence"/>
</dbReference>
<dbReference type="GeneID" id="19181612"/>
<dbReference type="VEuPathDB" id="FungiDB:A1O7_07037"/>
<protein>
    <submittedName>
        <fullName evidence="1">Uncharacterized protein</fullName>
    </submittedName>
</protein>
<organism evidence="1 2">
    <name type="scientific">Cladophialophora yegresii CBS 114405</name>
    <dbReference type="NCBI Taxonomy" id="1182544"/>
    <lineage>
        <taxon>Eukaryota</taxon>
        <taxon>Fungi</taxon>
        <taxon>Dikarya</taxon>
        <taxon>Ascomycota</taxon>
        <taxon>Pezizomycotina</taxon>
        <taxon>Eurotiomycetes</taxon>
        <taxon>Chaetothyriomycetidae</taxon>
        <taxon>Chaetothyriales</taxon>
        <taxon>Herpotrichiellaceae</taxon>
        <taxon>Cladophialophora</taxon>
    </lineage>
</organism>